<dbReference type="EMBL" id="RBKT01000001">
    <property type="protein sequence ID" value="RKR87905.1"/>
    <property type="molecule type" value="Genomic_DNA"/>
</dbReference>
<organism evidence="3 4">
    <name type="scientific">Micromonospora pisi</name>
    <dbReference type="NCBI Taxonomy" id="589240"/>
    <lineage>
        <taxon>Bacteria</taxon>
        <taxon>Bacillati</taxon>
        <taxon>Actinomycetota</taxon>
        <taxon>Actinomycetes</taxon>
        <taxon>Micromonosporales</taxon>
        <taxon>Micromonosporaceae</taxon>
        <taxon>Micromonospora</taxon>
    </lineage>
</organism>
<reference evidence="3 4" key="1">
    <citation type="submission" date="2018-10" db="EMBL/GenBank/DDBJ databases">
        <title>Sequencing the genomes of 1000 actinobacteria strains.</title>
        <authorList>
            <person name="Klenk H.-P."/>
        </authorList>
    </citation>
    <scope>NUCLEOTIDE SEQUENCE [LARGE SCALE GENOMIC DNA]</scope>
    <source>
        <strain evidence="3 4">DSM 45175</strain>
    </source>
</reference>
<dbReference type="Proteomes" id="UP000277671">
    <property type="component" value="Unassembled WGS sequence"/>
</dbReference>
<protein>
    <submittedName>
        <fullName evidence="3">Alpha-beta hydrolase superfamily lysophospholipase</fullName>
    </submittedName>
</protein>
<dbReference type="Pfam" id="PF12146">
    <property type="entry name" value="Hydrolase_4"/>
    <property type="match status" value="1"/>
</dbReference>
<dbReference type="InterPro" id="IPR022742">
    <property type="entry name" value="Hydrolase_4"/>
</dbReference>
<comment type="caution">
    <text evidence="3">The sequence shown here is derived from an EMBL/GenBank/DDBJ whole genome shotgun (WGS) entry which is preliminary data.</text>
</comment>
<dbReference type="InterPro" id="IPR029058">
    <property type="entry name" value="AB_hydrolase_fold"/>
</dbReference>
<evidence type="ECO:0000259" key="2">
    <source>
        <dbReference type="Pfam" id="PF12146"/>
    </source>
</evidence>
<gene>
    <name evidence="3" type="ORF">BDK92_2206</name>
</gene>
<feature type="compositionally biased region" description="Pro residues" evidence="1">
    <location>
        <begin position="329"/>
        <end position="342"/>
    </location>
</feature>
<dbReference type="GO" id="GO:0016787">
    <property type="term" value="F:hydrolase activity"/>
    <property type="evidence" value="ECO:0007669"/>
    <property type="project" value="UniProtKB-KW"/>
</dbReference>
<feature type="region of interest" description="Disordered" evidence="1">
    <location>
        <begin position="329"/>
        <end position="380"/>
    </location>
</feature>
<sequence length="380" mass="41763">MVRRDNVDAVEPDLLGGAYEYQTIDLGHDDEGPVLATLVHRRADHPTGRAVLYLHGFADYFFQSHLADFYVERGWDFYALDLRKYGRSLLPHQTPNFCRDLREYFPELDAAASIIRDQDGNGTLLVNGHSTGGLIAALWADARRDEGIIDGLFLNSPFLDLNAPWLARRPLAAAVARLARRMPYLVVPITLSPVYGQSLHTEHRGEWSYDLAWKPLDGFPVRAGWLAAIRQGQRRLQRGLDIRVPVLLASSTRSCRVSTWHESATLADSVLNVADMARWAPAIGRHVTLVRFDGGLHDLTLSGPAVRERVFSELDRWVGAFLAPAPPAAVTPTSAPPDPTPSSAPEARAVPDVRTAPDAQTIQGAQTVPDAQAAPPIQTA</sequence>
<accession>A0A495JGI0</accession>
<name>A0A495JGI0_9ACTN</name>
<dbReference type="AlphaFoldDB" id="A0A495JGI0"/>
<evidence type="ECO:0000313" key="3">
    <source>
        <dbReference type="EMBL" id="RKR87905.1"/>
    </source>
</evidence>
<dbReference type="SUPFAM" id="SSF53474">
    <property type="entry name" value="alpha/beta-Hydrolases"/>
    <property type="match status" value="1"/>
</dbReference>
<dbReference type="InterPro" id="IPR051044">
    <property type="entry name" value="MAG_DAG_Lipase"/>
</dbReference>
<keyword evidence="3" id="KW-0378">Hydrolase</keyword>
<evidence type="ECO:0000313" key="4">
    <source>
        <dbReference type="Proteomes" id="UP000277671"/>
    </source>
</evidence>
<proteinExistence type="predicted"/>
<dbReference type="PANTHER" id="PTHR11614">
    <property type="entry name" value="PHOSPHOLIPASE-RELATED"/>
    <property type="match status" value="1"/>
</dbReference>
<feature type="domain" description="Serine aminopeptidase S33" evidence="2">
    <location>
        <begin position="49"/>
        <end position="253"/>
    </location>
</feature>
<keyword evidence="4" id="KW-1185">Reference proteome</keyword>
<evidence type="ECO:0000256" key="1">
    <source>
        <dbReference type="SAM" id="MobiDB-lite"/>
    </source>
</evidence>
<dbReference type="Gene3D" id="3.40.50.1820">
    <property type="entry name" value="alpha/beta hydrolase"/>
    <property type="match status" value="1"/>
</dbReference>